<evidence type="ECO:0000313" key="2">
    <source>
        <dbReference type="EMBL" id="KAB1176624.1"/>
    </source>
</evidence>
<sequence length="142" mass="15934">MNQKTENNKQSATSKLDNSVKKLFIGACLLSVLSVVTSSFTLYKLNESNRDLEDARQKLAVTMNFVAKQQQDIPKIRIIDFSLIAKDWANVDKNVAVAAMDTVIKDYNNKGYVLINSQSVIGDIKPLLIKMPKPENIKAFKK</sequence>
<dbReference type="Proteomes" id="UP000480943">
    <property type="component" value="Unassembled WGS sequence"/>
</dbReference>
<name>A0AAD3WTE4_PHODD</name>
<dbReference type="EMBL" id="VZUQ01000086">
    <property type="protein sequence ID" value="KAB1176624.1"/>
    <property type="molecule type" value="Genomic_DNA"/>
</dbReference>
<reference evidence="2 3" key="1">
    <citation type="submission" date="2019-09" db="EMBL/GenBank/DDBJ databases">
        <title>Photobacterium damselae subsp. damselae CDC-2227-81, a human clinical isolate.</title>
        <authorList>
            <person name="Osorio C.R."/>
        </authorList>
    </citation>
    <scope>NUCLEOTIDE SEQUENCE [LARGE SCALE GENOMIC DNA]</scope>
    <source>
        <strain evidence="2 3">CDC-2227-81</strain>
    </source>
</reference>
<dbReference type="RefSeq" id="WP_106341071.1">
    <property type="nucleotide sequence ID" value="NZ_PVXI01000151.1"/>
</dbReference>
<accession>A0AAD3WTE4</accession>
<keyword evidence="1" id="KW-0472">Membrane</keyword>
<comment type="caution">
    <text evidence="2">The sequence shown here is derived from an EMBL/GenBank/DDBJ whole genome shotgun (WGS) entry which is preliminary data.</text>
</comment>
<keyword evidence="1" id="KW-0812">Transmembrane</keyword>
<gene>
    <name evidence="2" type="ORF">F6450_18060</name>
</gene>
<protein>
    <submittedName>
        <fullName evidence="2">Uncharacterized protein</fullName>
    </submittedName>
</protein>
<evidence type="ECO:0000256" key="1">
    <source>
        <dbReference type="SAM" id="Phobius"/>
    </source>
</evidence>
<dbReference type="AlphaFoldDB" id="A0AAD3WTE4"/>
<feature type="transmembrane region" description="Helical" evidence="1">
    <location>
        <begin position="23"/>
        <end position="43"/>
    </location>
</feature>
<evidence type="ECO:0000313" key="3">
    <source>
        <dbReference type="Proteomes" id="UP000480943"/>
    </source>
</evidence>
<organism evidence="2 3">
    <name type="scientific">Photobacterium damselae subsp. damselae</name>
    <name type="common">Listonella damsela</name>
    <dbReference type="NCBI Taxonomy" id="85581"/>
    <lineage>
        <taxon>Bacteria</taxon>
        <taxon>Pseudomonadati</taxon>
        <taxon>Pseudomonadota</taxon>
        <taxon>Gammaproteobacteria</taxon>
        <taxon>Vibrionales</taxon>
        <taxon>Vibrionaceae</taxon>
        <taxon>Photobacterium</taxon>
    </lineage>
</organism>
<keyword evidence="1" id="KW-1133">Transmembrane helix</keyword>
<proteinExistence type="predicted"/>